<name>A0ABD2C3K5_VESSQ</name>
<dbReference type="EMBL" id="JAUDFV010000025">
    <property type="protein sequence ID" value="KAL2738993.1"/>
    <property type="molecule type" value="Genomic_DNA"/>
</dbReference>
<keyword evidence="2" id="KW-1185">Reference proteome</keyword>
<gene>
    <name evidence="1" type="ORF">V1478_001559</name>
</gene>
<evidence type="ECO:0000313" key="2">
    <source>
        <dbReference type="Proteomes" id="UP001607302"/>
    </source>
</evidence>
<reference evidence="1 2" key="1">
    <citation type="journal article" date="2024" name="Ann. Entomol. Soc. Am.">
        <title>Genomic analyses of the southern and eastern yellowjacket wasps (Hymenoptera: Vespidae) reveal evolutionary signatures of social life.</title>
        <authorList>
            <person name="Catto M.A."/>
            <person name="Caine P.B."/>
            <person name="Orr S.E."/>
            <person name="Hunt B.G."/>
            <person name="Goodisman M.A.D."/>
        </authorList>
    </citation>
    <scope>NUCLEOTIDE SEQUENCE [LARGE SCALE GENOMIC DNA]</scope>
    <source>
        <strain evidence="1">233</strain>
        <tissue evidence="1">Head and thorax</tissue>
    </source>
</reference>
<dbReference type="Proteomes" id="UP001607302">
    <property type="component" value="Unassembled WGS sequence"/>
</dbReference>
<accession>A0ABD2C3K5</accession>
<comment type="caution">
    <text evidence="1">The sequence shown here is derived from an EMBL/GenBank/DDBJ whole genome shotgun (WGS) entry which is preliminary data.</text>
</comment>
<protein>
    <submittedName>
        <fullName evidence="1">Uncharacterized protein</fullName>
    </submittedName>
</protein>
<evidence type="ECO:0000313" key="1">
    <source>
        <dbReference type="EMBL" id="KAL2738993.1"/>
    </source>
</evidence>
<sequence length="125" mass="14749">MDIGEHMESYKILWDYLKNEYPELCQVILHTLKDVFESGIIPEGTTVLESLRTMVSAKRLSISSSQRRQKKKLSEERYTQTEEYPQGRIVYVRSTKVSRFRYSDCSANEHYVCPRCVKICSERRS</sequence>
<dbReference type="AlphaFoldDB" id="A0ABD2C3K5"/>
<proteinExistence type="predicted"/>
<organism evidence="1 2">
    <name type="scientific">Vespula squamosa</name>
    <name type="common">Southern yellow jacket</name>
    <name type="synonym">Wasp</name>
    <dbReference type="NCBI Taxonomy" id="30214"/>
    <lineage>
        <taxon>Eukaryota</taxon>
        <taxon>Metazoa</taxon>
        <taxon>Ecdysozoa</taxon>
        <taxon>Arthropoda</taxon>
        <taxon>Hexapoda</taxon>
        <taxon>Insecta</taxon>
        <taxon>Pterygota</taxon>
        <taxon>Neoptera</taxon>
        <taxon>Endopterygota</taxon>
        <taxon>Hymenoptera</taxon>
        <taxon>Apocrita</taxon>
        <taxon>Aculeata</taxon>
        <taxon>Vespoidea</taxon>
        <taxon>Vespidae</taxon>
        <taxon>Vespinae</taxon>
        <taxon>Vespula</taxon>
    </lineage>
</organism>